<feature type="transmembrane region" description="Helical" evidence="1">
    <location>
        <begin position="68"/>
        <end position="89"/>
    </location>
</feature>
<feature type="transmembrane region" description="Helical" evidence="1">
    <location>
        <begin position="109"/>
        <end position="132"/>
    </location>
</feature>
<evidence type="ECO:0000313" key="2">
    <source>
        <dbReference type="EMBL" id="PKI34161.1"/>
    </source>
</evidence>
<dbReference type="AlphaFoldDB" id="A0A2I0HR18"/>
<comment type="caution">
    <text evidence="2">The sequence shown here is derived from an EMBL/GenBank/DDBJ whole genome shotgun (WGS) entry which is preliminary data.</text>
</comment>
<accession>A0A2I0HR18</accession>
<evidence type="ECO:0000313" key="3">
    <source>
        <dbReference type="Proteomes" id="UP000233551"/>
    </source>
</evidence>
<keyword evidence="1" id="KW-0812">Transmembrane</keyword>
<dbReference type="EMBL" id="PGOL01006119">
    <property type="protein sequence ID" value="PKI34161.1"/>
    <property type="molecule type" value="Genomic_DNA"/>
</dbReference>
<reference evidence="2 3" key="1">
    <citation type="submission" date="2017-11" db="EMBL/GenBank/DDBJ databases">
        <title>De-novo sequencing of pomegranate (Punica granatum L.) genome.</title>
        <authorList>
            <person name="Akparov Z."/>
            <person name="Amiraslanov A."/>
            <person name="Hajiyeva S."/>
            <person name="Abbasov M."/>
            <person name="Kaur K."/>
            <person name="Hamwieh A."/>
            <person name="Solovyev V."/>
            <person name="Salamov A."/>
            <person name="Braich B."/>
            <person name="Kosarev P."/>
            <person name="Mahmoud A."/>
            <person name="Hajiyev E."/>
            <person name="Babayeva S."/>
            <person name="Izzatullayeva V."/>
            <person name="Mammadov A."/>
            <person name="Mammadov A."/>
            <person name="Sharifova S."/>
            <person name="Ojaghi J."/>
            <person name="Eynullazada K."/>
            <person name="Bayramov B."/>
            <person name="Abdulazimova A."/>
            <person name="Shahmuradov I."/>
        </authorList>
    </citation>
    <scope>NUCLEOTIDE SEQUENCE [LARGE SCALE GENOMIC DNA]</scope>
    <source>
        <strain evidence="3">cv. AG2017</strain>
        <tissue evidence="2">Leaf</tissue>
    </source>
</reference>
<dbReference type="Proteomes" id="UP000233551">
    <property type="component" value="Unassembled WGS sequence"/>
</dbReference>
<name>A0A2I0HR18_PUNGR</name>
<sequence>MGADLSSGNPPPFHDQTSGILTPSFFLLPRLLRHTNLYFVFASLFSAFLAAAADTLKSLLLPTQSSRHLSSSSCFFFSSFLLFLSSPAAPMPSPTRKHLIFTHPSPSCHLPLFLFLLTILCSFIVISASSFLCPSTPLILCSCCCCCFFLPAPPLFGCSCSRLCLSSPSYQLFTRATVQLSPEPPQASRAAFLVVVIILIVVASEAAAANREPQVGCCHCRSNHPLPLIHLLLLPLLGGCGLSEWIVKEGKESEFLWSRAERSKGGGLSKLRLAPIGGSKPRVEASTKAGGGLEGGAPWVGSRLLESFEGLEEPHSWARRPCPMGAGAHESMVSLEALR</sequence>
<organism evidence="2 3">
    <name type="scientific">Punica granatum</name>
    <name type="common">Pomegranate</name>
    <dbReference type="NCBI Taxonomy" id="22663"/>
    <lineage>
        <taxon>Eukaryota</taxon>
        <taxon>Viridiplantae</taxon>
        <taxon>Streptophyta</taxon>
        <taxon>Embryophyta</taxon>
        <taxon>Tracheophyta</taxon>
        <taxon>Spermatophyta</taxon>
        <taxon>Magnoliopsida</taxon>
        <taxon>eudicotyledons</taxon>
        <taxon>Gunneridae</taxon>
        <taxon>Pentapetalae</taxon>
        <taxon>rosids</taxon>
        <taxon>malvids</taxon>
        <taxon>Myrtales</taxon>
        <taxon>Lythraceae</taxon>
        <taxon>Punica</taxon>
    </lineage>
</organism>
<keyword evidence="3" id="KW-1185">Reference proteome</keyword>
<proteinExistence type="predicted"/>
<feature type="transmembrane region" description="Helical" evidence="1">
    <location>
        <begin position="190"/>
        <end position="208"/>
    </location>
</feature>
<feature type="transmembrane region" description="Helical" evidence="1">
    <location>
        <begin position="37"/>
        <end position="56"/>
    </location>
</feature>
<keyword evidence="1" id="KW-0472">Membrane</keyword>
<keyword evidence="1" id="KW-1133">Transmembrane helix</keyword>
<evidence type="ECO:0000256" key="1">
    <source>
        <dbReference type="SAM" id="Phobius"/>
    </source>
</evidence>
<protein>
    <submittedName>
        <fullName evidence="2">Uncharacterized protein</fullName>
    </submittedName>
</protein>
<gene>
    <name evidence="2" type="ORF">CRG98_045440</name>
</gene>